<dbReference type="EMBL" id="JH226133">
    <property type="protein sequence ID" value="EHY57112.1"/>
    <property type="molecule type" value="Genomic_DNA"/>
</dbReference>
<evidence type="ECO:0000256" key="1">
    <source>
        <dbReference type="SAM" id="Coils"/>
    </source>
</evidence>
<feature type="coiled-coil region" evidence="1">
    <location>
        <begin position="16"/>
        <end position="78"/>
    </location>
</feature>
<evidence type="ECO:0000313" key="2">
    <source>
        <dbReference type="EMBL" id="EHY57112.1"/>
    </source>
</evidence>
<accession>H6BZQ8</accession>
<sequence>MQGHFVKSDVSFTARIIELEKTEESLACELNEWKAQASLESEGRQKAEEEATRMEIALREAREDGRKLEEYIQKWKTEAKKSSDNAAKSREVIDAILALLKDFGSSIQEESFGLKPSPRT</sequence>
<organism evidence="2 3">
    <name type="scientific">Exophiala dermatitidis (strain ATCC 34100 / CBS 525.76 / NIH/UT8656)</name>
    <name type="common">Black yeast</name>
    <name type="synonym">Wangiella dermatitidis</name>
    <dbReference type="NCBI Taxonomy" id="858893"/>
    <lineage>
        <taxon>Eukaryota</taxon>
        <taxon>Fungi</taxon>
        <taxon>Dikarya</taxon>
        <taxon>Ascomycota</taxon>
        <taxon>Pezizomycotina</taxon>
        <taxon>Eurotiomycetes</taxon>
        <taxon>Chaetothyriomycetidae</taxon>
        <taxon>Chaetothyriales</taxon>
        <taxon>Herpotrichiellaceae</taxon>
        <taxon>Exophiala</taxon>
    </lineage>
</organism>
<dbReference type="Proteomes" id="UP000007304">
    <property type="component" value="Unassembled WGS sequence"/>
</dbReference>
<dbReference type="HOGENOM" id="CLU_152678_0_0_1"/>
<dbReference type="RefSeq" id="XP_009157573.1">
    <property type="nucleotide sequence ID" value="XM_009159325.1"/>
</dbReference>
<proteinExistence type="predicted"/>
<dbReference type="STRING" id="858893.H6BZQ8"/>
<dbReference type="OrthoDB" id="4161548at2759"/>
<dbReference type="InParanoid" id="H6BZQ8"/>
<keyword evidence="3" id="KW-1185">Reference proteome</keyword>
<name>H6BZQ8_EXODN</name>
<dbReference type="GeneID" id="20309801"/>
<evidence type="ECO:0000313" key="3">
    <source>
        <dbReference type="Proteomes" id="UP000007304"/>
    </source>
</evidence>
<reference evidence="2" key="1">
    <citation type="submission" date="2011-07" db="EMBL/GenBank/DDBJ databases">
        <title>The Genome Sequence of Exophiala (Wangiella) dermatitidis NIH/UT8656.</title>
        <authorList>
            <consortium name="The Broad Institute Genome Sequencing Platform"/>
            <person name="Cuomo C."/>
            <person name="Wang Z."/>
            <person name="Hunicke-Smith S."/>
            <person name="Szanislo P.J."/>
            <person name="Earl A."/>
            <person name="Young S.K."/>
            <person name="Zeng Q."/>
            <person name="Gargeya S."/>
            <person name="Fitzgerald M."/>
            <person name="Haas B."/>
            <person name="Abouelleil A."/>
            <person name="Alvarado L."/>
            <person name="Arachchi H.M."/>
            <person name="Berlin A."/>
            <person name="Brown A."/>
            <person name="Chapman S.B."/>
            <person name="Chen Z."/>
            <person name="Dunbar C."/>
            <person name="Freedman E."/>
            <person name="Gearin G."/>
            <person name="Gellesch M."/>
            <person name="Goldberg J."/>
            <person name="Griggs A."/>
            <person name="Gujja S."/>
            <person name="Heiman D."/>
            <person name="Howarth C."/>
            <person name="Larson L."/>
            <person name="Lui A."/>
            <person name="MacDonald P.J.P."/>
            <person name="Montmayeur A."/>
            <person name="Murphy C."/>
            <person name="Neiman D."/>
            <person name="Pearson M."/>
            <person name="Priest M."/>
            <person name="Roberts A."/>
            <person name="Saif S."/>
            <person name="Shea T."/>
            <person name="Shenoy N."/>
            <person name="Sisk P."/>
            <person name="Stolte C."/>
            <person name="Sykes S."/>
            <person name="Wortman J."/>
            <person name="Nusbaum C."/>
            <person name="Birren B."/>
        </authorList>
    </citation>
    <scope>NUCLEOTIDE SEQUENCE</scope>
    <source>
        <strain evidence="2">NIH/UT8656</strain>
    </source>
</reference>
<dbReference type="VEuPathDB" id="FungiDB:HMPREF1120_05162"/>
<protein>
    <submittedName>
        <fullName evidence="2">Uncharacterized protein</fullName>
    </submittedName>
</protein>
<keyword evidence="1" id="KW-0175">Coiled coil</keyword>
<gene>
    <name evidence="2" type="ORF">HMPREF1120_05162</name>
</gene>
<dbReference type="AlphaFoldDB" id="H6BZQ8"/>